<reference evidence="2 3" key="1">
    <citation type="submission" date="2020-08" db="EMBL/GenBank/DDBJ databases">
        <title>Genomic Encyclopedia of Type Strains, Phase IV (KMG-IV): sequencing the most valuable type-strain genomes for metagenomic binning, comparative biology and taxonomic classification.</title>
        <authorList>
            <person name="Goeker M."/>
        </authorList>
    </citation>
    <scope>NUCLEOTIDE SEQUENCE [LARGE SCALE GENOMIC DNA]</scope>
    <source>
        <strain evidence="2 3">DSM 102234</strain>
    </source>
</reference>
<dbReference type="Proteomes" id="UP000530268">
    <property type="component" value="Unassembled WGS sequence"/>
</dbReference>
<dbReference type="GO" id="GO:0019700">
    <property type="term" value="P:organic phosphonate catabolic process"/>
    <property type="evidence" value="ECO:0007669"/>
    <property type="project" value="UniProtKB-UniRule"/>
</dbReference>
<dbReference type="SFLD" id="SFLDF00379">
    <property type="entry name" value="Phosphonate_metabolism_(PhnJ)"/>
    <property type="match status" value="1"/>
</dbReference>
<comment type="caution">
    <text evidence="2">The sequence shown here is derived from an EMBL/GenBank/DDBJ whole genome shotgun (WGS) entry which is preliminary data.</text>
</comment>
<keyword evidence="1" id="KW-0408">Iron</keyword>
<dbReference type="SFLD" id="SFLDS00033">
    <property type="entry name" value="Radical_SAM_Phosphonate_Metabo"/>
    <property type="match status" value="1"/>
</dbReference>
<name>A0A7W6E617_9RHOB</name>
<dbReference type="SFLD" id="SFLDG01115">
    <property type="entry name" value="Phosphonate_metabolism_(PhnJ)"/>
    <property type="match status" value="1"/>
</dbReference>
<sequence length="283" mass="31588">MTDYNFAYLDEQTKRMIRRAILKGLAIPGYQVPFASREMPMPYGWGTGGVQVSAAVLTPEDRFKVIDQGADDTTNAVSIRKFFEHTAGVATTTKTAEATVIQTRHRIPEADLGEGQILVYQVPIPEPLRFLEPRESETRKMHSLEEYGLMHVKLYEDISRHGHIATAYAYPVKVEARYVMDPSPIPKFDNPKLSNSPAIQLFGAGREQRIYALPPYTRVTSLDFEDHPFDPSKADHPCGLCAAEDSYLDEVIVDDAGGRMFVCSDTDFCEARQNAGHKGKDAA</sequence>
<dbReference type="PIRSF" id="PIRSF011468">
    <property type="entry name" value="PhnJ"/>
    <property type="match status" value="1"/>
</dbReference>
<dbReference type="EC" id="4.7.1.1" evidence="1"/>
<gene>
    <name evidence="2" type="ORF">GGR95_003077</name>
</gene>
<dbReference type="AlphaFoldDB" id="A0A7W6E617"/>
<dbReference type="GO" id="GO:0098848">
    <property type="term" value="F:alpha-D-ribose 1-methylphosphonate 5-phosphate C-P-lyase activity"/>
    <property type="evidence" value="ECO:0007669"/>
    <property type="project" value="UniProtKB-UniRule"/>
</dbReference>
<organism evidence="2 3">
    <name type="scientific">Sulfitobacter undariae</name>
    <dbReference type="NCBI Taxonomy" id="1563671"/>
    <lineage>
        <taxon>Bacteria</taxon>
        <taxon>Pseudomonadati</taxon>
        <taxon>Pseudomonadota</taxon>
        <taxon>Alphaproteobacteria</taxon>
        <taxon>Rhodobacterales</taxon>
        <taxon>Roseobacteraceae</taxon>
        <taxon>Sulfitobacter</taxon>
    </lineage>
</organism>
<evidence type="ECO:0000313" key="3">
    <source>
        <dbReference type="Proteomes" id="UP000530268"/>
    </source>
</evidence>
<accession>A0A7W6E617</accession>
<protein>
    <recommendedName>
        <fullName evidence="1">Alpha-D-ribose 1-methylphosphonate 5-phosphate C-P lyase</fullName>
        <shortName evidence="1">PRPn C-P lyase</shortName>
        <ecNumber evidence="1">4.7.1.1</ecNumber>
    </recommendedName>
</protein>
<keyword evidence="3" id="KW-1185">Reference proteome</keyword>
<keyword evidence="1" id="KW-0949">S-adenosyl-L-methionine</keyword>
<proteinExistence type="inferred from homology"/>
<comment type="function">
    <text evidence="1">Catalyzes the breakage of the C-P bond in alpha-D-ribose 1-methylphosphonate 5-phosphate (PRPn) forming alpha-D-ribose.</text>
</comment>
<comment type="catalytic activity">
    <reaction evidence="1">
        <text>alpha-D-ribose 1-methylphosphonate 5-phosphate + AH2 + S-adenosyl-L-methionine = alpha-D-ribose 1,2-cyclic phosphate 5-phosphate + methane + 5'-deoxyadenosine + L-methionine + A + H(+)</text>
        <dbReference type="Rhea" id="RHEA:34707"/>
        <dbReference type="ChEBI" id="CHEBI:13193"/>
        <dbReference type="ChEBI" id="CHEBI:15378"/>
        <dbReference type="ChEBI" id="CHEBI:16183"/>
        <dbReference type="ChEBI" id="CHEBI:17319"/>
        <dbReference type="ChEBI" id="CHEBI:17499"/>
        <dbReference type="ChEBI" id="CHEBI:57844"/>
        <dbReference type="ChEBI" id="CHEBI:59789"/>
        <dbReference type="ChEBI" id="CHEBI:68686"/>
        <dbReference type="ChEBI" id="CHEBI:68687"/>
        <dbReference type="EC" id="4.7.1.1"/>
    </reaction>
</comment>
<keyword evidence="1" id="KW-0411">Iron-sulfur</keyword>
<dbReference type="EMBL" id="JACIEI010000014">
    <property type="protein sequence ID" value="MBB3995421.1"/>
    <property type="molecule type" value="Genomic_DNA"/>
</dbReference>
<keyword evidence="1 2" id="KW-0456">Lyase</keyword>
<dbReference type="RefSeq" id="WP_184567325.1">
    <property type="nucleotide sequence ID" value="NZ_JACIEI010000014.1"/>
</dbReference>
<dbReference type="InterPro" id="IPR010306">
    <property type="entry name" value="PhnJ"/>
</dbReference>
<dbReference type="GO" id="GO:0046872">
    <property type="term" value="F:metal ion binding"/>
    <property type="evidence" value="ECO:0007669"/>
    <property type="project" value="UniProtKB-UniRule"/>
</dbReference>
<keyword evidence="1" id="KW-0479">Metal-binding</keyword>
<dbReference type="Pfam" id="PF06007">
    <property type="entry name" value="PhnJ"/>
    <property type="match status" value="1"/>
</dbReference>
<keyword evidence="1" id="KW-0004">4Fe-4S</keyword>
<evidence type="ECO:0000256" key="1">
    <source>
        <dbReference type="PIRNR" id="PIRNR011468"/>
    </source>
</evidence>
<evidence type="ECO:0000313" key="2">
    <source>
        <dbReference type="EMBL" id="MBB3995421.1"/>
    </source>
</evidence>
<dbReference type="GO" id="GO:0051539">
    <property type="term" value="F:4 iron, 4 sulfur cluster binding"/>
    <property type="evidence" value="ECO:0007669"/>
    <property type="project" value="UniProtKB-UniRule"/>
</dbReference>
<comment type="similarity">
    <text evidence="1">Belongs to the PhnJ family.</text>
</comment>